<reference evidence="2 3" key="1">
    <citation type="submission" date="2016-11" db="EMBL/GenBank/DDBJ databases">
        <authorList>
            <person name="Jaros S."/>
            <person name="Januszkiewicz K."/>
            <person name="Wedrychowicz H."/>
        </authorList>
    </citation>
    <scope>NUCLEOTIDE SEQUENCE [LARGE SCALE GENOMIC DNA]</scope>
    <source>
        <strain evidence="2 3">DSM 44523</strain>
    </source>
</reference>
<dbReference type="EMBL" id="FQVN01000012">
    <property type="protein sequence ID" value="SHG69293.1"/>
    <property type="molecule type" value="Genomic_DNA"/>
</dbReference>
<dbReference type="RefSeq" id="WP_073488901.1">
    <property type="nucleotide sequence ID" value="NZ_FQVN01000012.1"/>
</dbReference>
<feature type="compositionally biased region" description="Gly residues" evidence="1">
    <location>
        <begin position="50"/>
        <end position="59"/>
    </location>
</feature>
<accession>A0A1M5LY20</accession>
<dbReference type="InterPro" id="IPR008928">
    <property type="entry name" value="6-hairpin_glycosidase_sf"/>
</dbReference>
<dbReference type="AlphaFoldDB" id="A0A1M5LY20"/>
<dbReference type="OrthoDB" id="7057833at2"/>
<dbReference type="Proteomes" id="UP000184501">
    <property type="component" value="Unassembled WGS sequence"/>
</dbReference>
<name>A0A1M5LY20_STRHI</name>
<feature type="region of interest" description="Disordered" evidence="1">
    <location>
        <begin position="37"/>
        <end position="59"/>
    </location>
</feature>
<evidence type="ECO:0000313" key="3">
    <source>
        <dbReference type="Proteomes" id="UP000184501"/>
    </source>
</evidence>
<protein>
    <submittedName>
        <fullName evidence="2">Uncharacterized protein</fullName>
    </submittedName>
</protein>
<dbReference type="SUPFAM" id="SSF48208">
    <property type="entry name" value="Six-hairpin glycosidases"/>
    <property type="match status" value="1"/>
</dbReference>
<evidence type="ECO:0000256" key="1">
    <source>
        <dbReference type="SAM" id="MobiDB-lite"/>
    </source>
</evidence>
<dbReference type="InterPro" id="IPR012341">
    <property type="entry name" value="6hp_glycosidase-like_sf"/>
</dbReference>
<gene>
    <name evidence="2" type="ORF">SAMN05444320_11283</name>
</gene>
<organism evidence="2 3">
    <name type="scientific">Streptoalloteichus hindustanus</name>
    <dbReference type="NCBI Taxonomy" id="2017"/>
    <lineage>
        <taxon>Bacteria</taxon>
        <taxon>Bacillati</taxon>
        <taxon>Actinomycetota</taxon>
        <taxon>Actinomycetes</taxon>
        <taxon>Pseudonocardiales</taxon>
        <taxon>Pseudonocardiaceae</taxon>
        <taxon>Streptoalloteichus</taxon>
    </lineage>
</organism>
<keyword evidence="3" id="KW-1185">Reference proteome</keyword>
<proteinExistence type="predicted"/>
<dbReference type="Gene3D" id="1.50.10.10">
    <property type="match status" value="1"/>
</dbReference>
<sequence length="836" mass="91794">MVGAAGAGRRASGPALSRRAVLGVAGGALVGGSLTHLASPARSDPPLPGTGHGDAVGGPGEPNAALAALWWGDQRQVWTPVGWKDHLFRFNVLYDGTVLCEPGPAWSSKPNVEPYRDRNFQLGFVPWPDGIAPALPDRRFYPYREDMGFGVQGWDPAHAAPVLWTEHRLQEGLVLRQWIFAHIPGGGAVRTAVEPLYAWVRLSVEHVDERRAPASFPVAVRLSRRYLVHHAPYLFQDGVVLEARPELAPLEENRGELPHAETVPAGDGEIVYVLNQAGEVRLAAGPAEPGSVTFGPGANTGVFNLAVVLPGRRGARVDLLLPMLPQPRADFDAELAVGFDRALAEADAFWARPPGVASITTPERQVNELFLRSPAFAEVLAERSPENGLFTFLTASFSYDVLYSTPTSMVAHMFLDPLGWHEVVDRHLEVYRATQGAERAPGPAYPHHPGYLASPGYLRAYDWLSDHGAVLLSVATHALLSGDEDFVRRWRDPVVAGCEFLRDVCAITDHDGVRGLMPPGVANDELTIVQAISTQAWNYKGLTTAVRMLRACGHSRADEFAAFAHRFRETFVDAYRALCAAAPKWTAPDGSRHPVPPVSFTPKPDNIFHEAFMLDSGPLVLVWAGLLPADDELMSSCREYFRVGPNTRLYGVRANPIVRPVLVHEISSCEPCYSWNIVHSWQLGERGRFLEGMYSLLFGGISPQTFISNEHRHGVYGNLFTHPLLTWCVRAAVVDDEIAPDELHLLRLCPLAWISADTESAFERMATCFGPVTLRFRLDQNHVHGTTLDVSYRGAWRVRPEAVVVHAPPWPGLTTLRVNGVNHRVRPGHPVRLPPA</sequence>
<evidence type="ECO:0000313" key="2">
    <source>
        <dbReference type="EMBL" id="SHG69293.1"/>
    </source>
</evidence>
<dbReference type="GO" id="GO:0005975">
    <property type="term" value="P:carbohydrate metabolic process"/>
    <property type="evidence" value="ECO:0007669"/>
    <property type="project" value="InterPro"/>
</dbReference>